<dbReference type="Pfam" id="PF26350">
    <property type="entry name" value="DUF8090"/>
    <property type="match status" value="1"/>
</dbReference>
<proteinExistence type="predicted"/>
<dbReference type="InterPro" id="IPR014001">
    <property type="entry name" value="Helicase_ATP-bd"/>
</dbReference>
<keyword evidence="3" id="KW-0347">Helicase</keyword>
<dbReference type="SMART" id="SM00490">
    <property type="entry name" value="HELICc"/>
    <property type="match status" value="1"/>
</dbReference>
<dbReference type="SMART" id="SM00487">
    <property type="entry name" value="DEXDc"/>
    <property type="match status" value="1"/>
</dbReference>
<dbReference type="InterPro" id="IPR027417">
    <property type="entry name" value="P-loop_NTPase"/>
</dbReference>
<name>A0A6L5YKE7_9FIRM</name>
<gene>
    <name evidence="3" type="ORF">FYJ59_11755</name>
</gene>
<dbReference type="InterPro" id="IPR058403">
    <property type="entry name" value="DUF8090"/>
</dbReference>
<dbReference type="PROSITE" id="PS51194">
    <property type="entry name" value="HELICASE_CTER"/>
    <property type="match status" value="1"/>
</dbReference>
<keyword evidence="3" id="KW-0547">Nucleotide-binding</keyword>
<evidence type="ECO:0000259" key="2">
    <source>
        <dbReference type="PROSITE" id="PS51194"/>
    </source>
</evidence>
<feature type="domain" description="Helicase C-terminal" evidence="2">
    <location>
        <begin position="448"/>
        <end position="609"/>
    </location>
</feature>
<sequence>MSNTTLTQLQEGLTTAYIDGTAAANLAYKPAFVSNNPDEGKKVISVIEDELMKCDQFQISVAFITMGGITPLLQTLKELEKRQIPGQILTTNYLNFSEPRALKKLEELSNITLKMYDVDRADQGFHTKGYIFKKEEIYRIIIGSSNITSAALTKNKEWNTKIVSTEQGEIAMEIVKEFHQLWDSKYALFYDDFYENYKQKYEIIKKQREIAKRDEISSTEKYKLEPNSMQVGFITNLRKIVDAGENRALLISATGTGKTYASAFAMRELGFKRALFLVHRSTLAKQALTSFRKVFEDKKSMGIVGAGYSDYEADYIFAMVETLHKADNLRKFDPEEFDCIVLDEAHHSPANTYQKVMEYFKPKLFLGMTATPDKRDDGDASRNVYELFHYQIAYEIRLQQAMEEDLLCPFHYFGISDISMITDEQAKARNISEEYFGRLTGDERVRHVIEQARYYGYSGDRVKGLIFCSRNRECEELSAKFNRLGYRTVALSGKNTDREREAAFERLAMNEADTTDEMQPLDYIFSVDILNEGVDIVEVNQVIMLRPTQSPIVFIQQLGRGLRKAENKEYVVILDFIGNYNNNFMIPVALSGDRTYNADTIRKYVISGNNTIPGASTVHFDEIAKEKIFNSIDKIRGMKSIIRESYISLKNRIGRIPLLYDFYEQGEIDPLVIIKEYKTYWQFLEAVETGKDSCKLNDQEKLILEYLSKTILSGVRPSELCILKEFLDKDTISTSDVRRELEYEYDYFITDQEVEESVKVLQGHFVSKDDEYQKYKFMNILRPDGEHTMRSVEAYQRCLQNEEFNAQIRDIIKVGLARYKDKYTKGKSEDTPFVLYEKYSRRDVSLLMNCGKDLSSTMYGMSRIGDDVFIFITYHKEEAEEGKNYADGKPDYADAFEDNLIFKWDSQIGKDNSSPYMQKVLTAPRKHLLVKKSDAETGFYYMGQFDIVESADSQKEDNNGKMKPIAKVTMKMHHPVREDLLRYLQSNISKENEAV</sequence>
<dbReference type="InterPro" id="IPR021835">
    <property type="entry name" value="DUF3427"/>
</dbReference>
<evidence type="ECO:0000259" key="1">
    <source>
        <dbReference type="PROSITE" id="PS51192"/>
    </source>
</evidence>
<protein>
    <submittedName>
        <fullName evidence="3">DEAD/DEAH box helicase</fullName>
    </submittedName>
</protein>
<dbReference type="GO" id="GO:0005524">
    <property type="term" value="F:ATP binding"/>
    <property type="evidence" value="ECO:0007669"/>
    <property type="project" value="InterPro"/>
</dbReference>
<dbReference type="GO" id="GO:0004386">
    <property type="term" value="F:helicase activity"/>
    <property type="evidence" value="ECO:0007669"/>
    <property type="project" value="UniProtKB-KW"/>
</dbReference>
<dbReference type="InterPro" id="IPR001650">
    <property type="entry name" value="Helicase_C-like"/>
</dbReference>
<keyword evidence="4" id="KW-1185">Reference proteome</keyword>
<dbReference type="PROSITE" id="PS51192">
    <property type="entry name" value="HELICASE_ATP_BIND_1"/>
    <property type="match status" value="1"/>
</dbReference>
<dbReference type="PANTHER" id="PTHR47396">
    <property type="entry name" value="TYPE I RESTRICTION ENZYME ECOKI R PROTEIN"/>
    <property type="match status" value="1"/>
</dbReference>
<dbReference type="Pfam" id="PF13091">
    <property type="entry name" value="PLDc_2"/>
    <property type="match status" value="1"/>
</dbReference>
<dbReference type="GO" id="GO:0016787">
    <property type="term" value="F:hydrolase activity"/>
    <property type="evidence" value="ECO:0007669"/>
    <property type="project" value="InterPro"/>
</dbReference>
<evidence type="ECO:0000313" key="3">
    <source>
        <dbReference type="EMBL" id="MST58904.1"/>
    </source>
</evidence>
<dbReference type="AlphaFoldDB" id="A0A6L5YKE7"/>
<dbReference type="InterPro" id="IPR006935">
    <property type="entry name" value="Helicase/UvrB_N"/>
</dbReference>
<dbReference type="Gene3D" id="3.40.50.300">
    <property type="entry name" value="P-loop containing nucleotide triphosphate hydrolases"/>
    <property type="match status" value="2"/>
</dbReference>
<dbReference type="RefSeq" id="WP_154497541.1">
    <property type="nucleotide sequence ID" value="NZ_VUMU01000016.1"/>
</dbReference>
<dbReference type="SUPFAM" id="SSF52540">
    <property type="entry name" value="P-loop containing nucleoside triphosphate hydrolases"/>
    <property type="match status" value="1"/>
</dbReference>
<organism evidence="3 4">
    <name type="scientific">Waltera intestinalis</name>
    <dbReference type="NCBI Taxonomy" id="2606635"/>
    <lineage>
        <taxon>Bacteria</taxon>
        <taxon>Bacillati</taxon>
        <taxon>Bacillota</taxon>
        <taxon>Clostridia</taxon>
        <taxon>Lachnospirales</taxon>
        <taxon>Lachnospiraceae</taxon>
        <taxon>Waltera</taxon>
    </lineage>
</organism>
<feature type="domain" description="Helicase ATP-binding" evidence="1">
    <location>
        <begin position="239"/>
        <end position="390"/>
    </location>
</feature>
<dbReference type="Pfam" id="PF04851">
    <property type="entry name" value="ResIII"/>
    <property type="match status" value="1"/>
</dbReference>
<dbReference type="Pfam" id="PF00271">
    <property type="entry name" value="Helicase_C"/>
    <property type="match status" value="1"/>
</dbReference>
<dbReference type="CDD" id="cd18032">
    <property type="entry name" value="DEXHc_RE_I_III_res"/>
    <property type="match status" value="1"/>
</dbReference>
<keyword evidence="3" id="KW-0378">Hydrolase</keyword>
<reference evidence="3 4" key="1">
    <citation type="submission" date="2019-08" db="EMBL/GenBank/DDBJ databases">
        <title>In-depth cultivation of the pig gut microbiome towards novel bacterial diversity and tailored functional studies.</title>
        <authorList>
            <person name="Wylensek D."/>
            <person name="Hitch T.C.A."/>
            <person name="Clavel T."/>
        </authorList>
    </citation>
    <scope>NUCLEOTIDE SEQUENCE [LARGE SCALE GENOMIC DNA]</scope>
    <source>
        <strain evidence="3 4">WCA3-601-WT-6H</strain>
    </source>
</reference>
<dbReference type="InterPro" id="IPR025202">
    <property type="entry name" value="PLD-like_dom"/>
</dbReference>
<dbReference type="GO" id="GO:0003677">
    <property type="term" value="F:DNA binding"/>
    <property type="evidence" value="ECO:0007669"/>
    <property type="project" value="InterPro"/>
</dbReference>
<dbReference type="EMBL" id="VUMU01000016">
    <property type="protein sequence ID" value="MST58904.1"/>
    <property type="molecule type" value="Genomic_DNA"/>
</dbReference>
<dbReference type="CDD" id="cd09204">
    <property type="entry name" value="PLDc_N_DEXD_b2"/>
    <property type="match status" value="1"/>
</dbReference>
<dbReference type="SUPFAM" id="SSF56024">
    <property type="entry name" value="Phospholipase D/nuclease"/>
    <property type="match status" value="1"/>
</dbReference>
<dbReference type="InterPro" id="IPR050742">
    <property type="entry name" value="Helicase_Restrict-Modif_Enz"/>
</dbReference>
<evidence type="ECO:0000313" key="4">
    <source>
        <dbReference type="Proteomes" id="UP000476055"/>
    </source>
</evidence>
<dbReference type="PANTHER" id="PTHR47396:SF1">
    <property type="entry name" value="ATP-DEPENDENT HELICASE IRC3-RELATED"/>
    <property type="match status" value="1"/>
</dbReference>
<keyword evidence="3" id="KW-0067">ATP-binding</keyword>
<dbReference type="Proteomes" id="UP000476055">
    <property type="component" value="Unassembled WGS sequence"/>
</dbReference>
<dbReference type="GO" id="GO:0005829">
    <property type="term" value="C:cytosol"/>
    <property type="evidence" value="ECO:0007669"/>
    <property type="project" value="TreeGrafter"/>
</dbReference>
<dbReference type="Gene3D" id="3.30.870.10">
    <property type="entry name" value="Endonuclease Chain A"/>
    <property type="match status" value="1"/>
</dbReference>
<dbReference type="Pfam" id="PF11907">
    <property type="entry name" value="DUF3427"/>
    <property type="match status" value="1"/>
</dbReference>
<comment type="caution">
    <text evidence="3">The sequence shown here is derived from an EMBL/GenBank/DDBJ whole genome shotgun (WGS) entry which is preliminary data.</text>
</comment>
<accession>A0A6L5YKE7</accession>
<dbReference type="CDD" id="cd18799">
    <property type="entry name" value="SF2_C_EcoAI-like"/>
    <property type="match status" value="1"/>
</dbReference>